<dbReference type="Proteomes" id="UP000315112">
    <property type="component" value="Unassembled WGS sequence"/>
</dbReference>
<keyword evidence="1" id="KW-0812">Transmembrane</keyword>
<evidence type="ECO:0000256" key="1">
    <source>
        <dbReference type="SAM" id="Phobius"/>
    </source>
</evidence>
<sequence>MNTEEINFAYRVRHALNEKLDDLPASTTDRLAAARQAALARKKAHVEVRVTRTATATATANGGAFGGLFSDPFGWMSRFSVALPLLLVVGGMIGVYQYEQQQSIAELAELDAAVLSDELPLSAYLDHGFNAYLETREQ</sequence>
<reference evidence="3" key="2">
    <citation type="submission" date="2019-07" db="EMBL/GenBank/DDBJ databases">
        <authorList>
            <person name="Whitman W."/>
            <person name="Huntemann M."/>
            <person name="Clum A."/>
            <person name="Pillay M."/>
            <person name="Palaniappan K."/>
            <person name="Varghese N."/>
            <person name="Mikhailova N."/>
            <person name="Stamatis D."/>
            <person name="Reddy T."/>
            <person name="Daum C."/>
            <person name="Shapiro N."/>
            <person name="Ivanova N."/>
            <person name="Kyrpides N."/>
            <person name="Woyke T."/>
        </authorList>
    </citation>
    <scope>NUCLEOTIDE SEQUENCE</scope>
    <source>
        <strain evidence="3">CGMCC 1.10685</strain>
    </source>
</reference>
<dbReference type="InterPro" id="IPR022064">
    <property type="entry name" value="DUF3619"/>
</dbReference>
<protein>
    <submittedName>
        <fullName evidence="2">DUF3619 family protein</fullName>
    </submittedName>
    <submittedName>
        <fullName evidence="3">Uncharacterized protein DUF3619</fullName>
    </submittedName>
</protein>
<dbReference type="Pfam" id="PF12279">
    <property type="entry name" value="DUF3619"/>
    <property type="match status" value="1"/>
</dbReference>
<proteinExistence type="predicted"/>
<dbReference type="AlphaFoldDB" id="A0A562PEU7"/>
<evidence type="ECO:0000313" key="3">
    <source>
        <dbReference type="EMBL" id="TWI42954.1"/>
    </source>
</evidence>
<name>A0A562PEU7_9BURK</name>
<evidence type="ECO:0000313" key="5">
    <source>
        <dbReference type="Proteomes" id="UP000437862"/>
    </source>
</evidence>
<dbReference type="RefSeq" id="WP_145880950.1">
    <property type="nucleotide sequence ID" value="NZ_CP046904.1"/>
</dbReference>
<reference evidence="3 4" key="1">
    <citation type="journal article" date="2015" name="Stand. Genomic Sci.">
        <title>Genomic Encyclopedia of Bacterial and Archaeal Type Strains, Phase III: the genomes of soil and plant-associated and newly described type strains.</title>
        <authorList>
            <person name="Whitman W.B."/>
            <person name="Woyke T."/>
            <person name="Klenk H.P."/>
            <person name="Zhou Y."/>
            <person name="Lilburn T.G."/>
            <person name="Beck B.J."/>
            <person name="De Vos P."/>
            <person name="Vandamme P."/>
            <person name="Eisen J.A."/>
            <person name="Garrity G."/>
            <person name="Hugenholtz P."/>
            <person name="Kyrpides N.C."/>
        </authorList>
    </citation>
    <scope>NUCLEOTIDE SEQUENCE [LARGE SCALE GENOMIC DNA]</scope>
    <source>
        <strain evidence="3 4">CGMCC 1.10685</strain>
    </source>
</reference>
<accession>A0A562PEU7</accession>
<keyword evidence="5" id="KW-1185">Reference proteome</keyword>
<evidence type="ECO:0000313" key="2">
    <source>
        <dbReference type="EMBL" id="QGZ38883.1"/>
    </source>
</evidence>
<gene>
    <name evidence="2" type="ORF">GO485_07355</name>
    <name evidence="3" type="ORF">IP92_05288</name>
</gene>
<dbReference type="Proteomes" id="UP000437862">
    <property type="component" value="Chromosome"/>
</dbReference>
<evidence type="ECO:0000313" key="4">
    <source>
        <dbReference type="Proteomes" id="UP000315112"/>
    </source>
</evidence>
<feature type="transmembrane region" description="Helical" evidence="1">
    <location>
        <begin position="75"/>
        <end position="96"/>
    </location>
</feature>
<dbReference type="EMBL" id="VLKW01000013">
    <property type="protein sequence ID" value="TWI42954.1"/>
    <property type="molecule type" value="Genomic_DNA"/>
</dbReference>
<dbReference type="EMBL" id="CP046904">
    <property type="protein sequence ID" value="QGZ38883.1"/>
    <property type="molecule type" value="Genomic_DNA"/>
</dbReference>
<keyword evidence="1" id="KW-0472">Membrane</keyword>
<organism evidence="3 4">
    <name type="scientific">Pseudoduganella flava</name>
    <dbReference type="NCBI Taxonomy" id="871742"/>
    <lineage>
        <taxon>Bacteria</taxon>
        <taxon>Pseudomonadati</taxon>
        <taxon>Pseudomonadota</taxon>
        <taxon>Betaproteobacteria</taxon>
        <taxon>Burkholderiales</taxon>
        <taxon>Oxalobacteraceae</taxon>
        <taxon>Telluria group</taxon>
        <taxon>Pseudoduganella</taxon>
    </lineage>
</organism>
<dbReference type="OrthoDB" id="8562153at2"/>
<keyword evidence="1" id="KW-1133">Transmembrane helix</keyword>
<reference evidence="2 5" key="3">
    <citation type="submission" date="2019-12" db="EMBL/GenBank/DDBJ databases">
        <title>Draft Genome Sequences of Six Type Strains of the Genus Massilia.</title>
        <authorList>
            <person name="Miess H."/>
            <person name="Frediansyah A."/>
            <person name="Goeker M."/>
            <person name="Gross H."/>
        </authorList>
    </citation>
    <scope>NUCLEOTIDE SEQUENCE [LARGE SCALE GENOMIC DNA]</scope>
    <source>
        <strain evidence="2 5">DSM 26639</strain>
    </source>
</reference>